<accession>A0A438CCL1</accession>
<comment type="caution">
    <text evidence="1">The sequence shown here is derived from an EMBL/GenBank/DDBJ whole genome shotgun (WGS) entry which is preliminary data.</text>
</comment>
<evidence type="ECO:0000313" key="2">
    <source>
        <dbReference type="Proteomes" id="UP000288805"/>
    </source>
</evidence>
<protein>
    <submittedName>
        <fullName evidence="1">Thaumatin-like protein</fullName>
    </submittedName>
</protein>
<dbReference type="SMART" id="SM00205">
    <property type="entry name" value="THN"/>
    <property type="match status" value="1"/>
</dbReference>
<dbReference type="InterPro" id="IPR001938">
    <property type="entry name" value="Thaumatin"/>
</dbReference>
<dbReference type="PROSITE" id="PS51367">
    <property type="entry name" value="THAUMATIN_2"/>
    <property type="match status" value="1"/>
</dbReference>
<proteinExistence type="predicted"/>
<dbReference type="SUPFAM" id="SSF49870">
    <property type="entry name" value="Osmotin, thaumatin-like protein"/>
    <property type="match status" value="1"/>
</dbReference>
<evidence type="ECO:0000313" key="1">
    <source>
        <dbReference type="EMBL" id="RVW20899.1"/>
    </source>
</evidence>
<dbReference type="AlphaFoldDB" id="A0A438CCL1"/>
<dbReference type="InterPro" id="IPR037176">
    <property type="entry name" value="Osmotin/thaumatin-like_sf"/>
</dbReference>
<reference evidence="1 2" key="1">
    <citation type="journal article" date="2018" name="PLoS Genet.">
        <title>Population sequencing reveals clonal diversity and ancestral inbreeding in the grapevine cultivar Chardonnay.</title>
        <authorList>
            <person name="Roach M.J."/>
            <person name="Johnson D.L."/>
            <person name="Bohlmann J."/>
            <person name="van Vuuren H.J."/>
            <person name="Jones S.J."/>
            <person name="Pretorius I.S."/>
            <person name="Schmidt S.A."/>
            <person name="Borneman A.R."/>
        </authorList>
    </citation>
    <scope>NUCLEOTIDE SEQUENCE [LARGE SCALE GENOMIC DNA]</scope>
    <source>
        <strain evidence="2">cv. Chardonnay</strain>
        <tissue evidence="1">Leaf</tissue>
    </source>
</reference>
<organism evidence="1 2">
    <name type="scientific">Vitis vinifera</name>
    <name type="common">Grape</name>
    <dbReference type="NCBI Taxonomy" id="29760"/>
    <lineage>
        <taxon>Eukaryota</taxon>
        <taxon>Viridiplantae</taxon>
        <taxon>Streptophyta</taxon>
        <taxon>Embryophyta</taxon>
        <taxon>Tracheophyta</taxon>
        <taxon>Spermatophyta</taxon>
        <taxon>Magnoliopsida</taxon>
        <taxon>eudicotyledons</taxon>
        <taxon>Gunneridae</taxon>
        <taxon>Pentapetalae</taxon>
        <taxon>rosids</taxon>
        <taxon>Vitales</taxon>
        <taxon>Vitaceae</taxon>
        <taxon>Viteae</taxon>
        <taxon>Vitis</taxon>
    </lineage>
</organism>
<dbReference type="EMBL" id="QGNW01002329">
    <property type="protein sequence ID" value="RVW20899.1"/>
    <property type="molecule type" value="Genomic_DNA"/>
</dbReference>
<sequence length="227" mass="25108">MLGFKYEGTKRKTRGKDEEDLCNAGTDISAGSMQWAIAKFINYPDAFKMSLYKDMYSWKAGADGHGAKLICNLARHVLEHGVDAAIFTLQNRCRKTLWQGITPGSGKPQLMDGRLELRPATLAEFTLDSPVDFYDVSLVDRYNMLESIFPSGRSGECKAVTCVSDLNQRPPKDLQVLRNGTVVACNSACMAFNKPEYCCSGAYSTPETSKPTEYSKLFKASCPTSYS</sequence>
<dbReference type="Proteomes" id="UP000288805">
    <property type="component" value="Unassembled WGS sequence"/>
</dbReference>
<dbReference type="Gene3D" id="2.60.110.10">
    <property type="entry name" value="Thaumatin"/>
    <property type="match status" value="1"/>
</dbReference>
<name>A0A438CCL1_VITVI</name>
<gene>
    <name evidence="1" type="primary">VvCHDh000143_8</name>
    <name evidence="1" type="ORF">CK203_112994</name>
</gene>
<dbReference type="Pfam" id="PF00314">
    <property type="entry name" value="Thaumatin"/>
    <property type="match status" value="1"/>
</dbReference>
<dbReference type="PANTHER" id="PTHR31048">
    <property type="entry name" value="OS03G0233200 PROTEIN"/>
    <property type="match status" value="1"/>
</dbReference>